<comment type="subcellular location">
    <subcellularLocation>
        <location evidence="1">Membrane</location>
    </subcellularLocation>
</comment>
<keyword evidence="7" id="KW-1133">Transmembrane helix</keyword>
<keyword evidence="8" id="KW-0732">Signal</keyword>
<evidence type="ECO:0000256" key="2">
    <source>
        <dbReference type="ARBA" id="ARBA00022737"/>
    </source>
</evidence>
<feature type="region of interest" description="Disordered" evidence="6">
    <location>
        <begin position="613"/>
        <end position="659"/>
    </location>
</feature>
<feature type="compositionally biased region" description="Acidic residues" evidence="6">
    <location>
        <begin position="622"/>
        <end position="634"/>
    </location>
</feature>
<dbReference type="InterPro" id="IPR020894">
    <property type="entry name" value="Cadherin_CS"/>
</dbReference>
<keyword evidence="10" id="KW-1185">Reference proteome</keyword>
<feature type="signal peptide" evidence="8">
    <location>
        <begin position="1"/>
        <end position="21"/>
    </location>
</feature>
<dbReference type="Gene3D" id="2.60.40.60">
    <property type="entry name" value="Cadherins"/>
    <property type="match status" value="3"/>
</dbReference>
<dbReference type="CDD" id="cd11304">
    <property type="entry name" value="Cadherin_repeat"/>
    <property type="match status" value="2"/>
</dbReference>
<evidence type="ECO:0000256" key="3">
    <source>
        <dbReference type="ARBA" id="ARBA00022837"/>
    </source>
</evidence>
<dbReference type="SMART" id="SM00112">
    <property type="entry name" value="CA"/>
    <property type="match status" value="4"/>
</dbReference>
<dbReference type="InterPro" id="IPR015919">
    <property type="entry name" value="Cadherin-like_sf"/>
</dbReference>
<evidence type="ECO:0000256" key="8">
    <source>
        <dbReference type="SAM" id="SignalP"/>
    </source>
</evidence>
<feature type="transmembrane region" description="Helical" evidence="7">
    <location>
        <begin position="467"/>
        <end position="489"/>
    </location>
</feature>
<evidence type="ECO:0000256" key="1">
    <source>
        <dbReference type="ARBA" id="ARBA00004370"/>
    </source>
</evidence>
<feature type="domain" description="Cadherin" evidence="9">
    <location>
        <begin position="124"/>
        <end position="230"/>
    </location>
</feature>
<dbReference type="RefSeq" id="XP_060031894.1">
    <property type="nucleotide sequence ID" value="XM_060175911.1"/>
</dbReference>
<evidence type="ECO:0000256" key="7">
    <source>
        <dbReference type="SAM" id="Phobius"/>
    </source>
</evidence>
<dbReference type="PANTHER" id="PTHR24027">
    <property type="entry name" value="CADHERIN-23"/>
    <property type="match status" value="1"/>
</dbReference>
<protein>
    <submittedName>
        <fullName evidence="11">Cadherin-related family member 5</fullName>
    </submittedName>
</protein>
<evidence type="ECO:0000259" key="9">
    <source>
        <dbReference type="PROSITE" id="PS50268"/>
    </source>
</evidence>
<name>A0ABM3W5Q5_ERIEU</name>
<feature type="compositionally biased region" description="Pro residues" evidence="6">
    <location>
        <begin position="549"/>
        <end position="565"/>
    </location>
</feature>
<dbReference type="GeneID" id="103125745"/>
<evidence type="ECO:0000256" key="6">
    <source>
        <dbReference type="SAM" id="MobiDB-lite"/>
    </source>
</evidence>
<sequence>MGAWAWGLLLLPLLASAQIQAVTPVPTVCSVDKTVLSVEENTQPQGPLVKVSLPDGQQLALGAQSTPGAFRVEGGELYLNMTPDYEETTVLRAELECRSGDSVVTQLRVFVTVLDVNDNAPTFSSTIFVKKVPEDTKVDTIVIPASTLRAQDLDKDDILFYTLQSVTPDADFFSLAGVNQPDLMLIQPLQFQEWTNITLKLLVQDASPNHTAAATLALEVQPADLRPPWFLPCAYTDSHVCIQARYRGAVLTGQAMVAPLALSPGPIYAVDGDWGIGEGIEYSIMGGNQEAFFSIGTDSGNLTLRATVPSPQTFELLVKAEQVDRARYSVTQVTVEAKDPGGGAPSFPLKLYRGFLVLGHGEGVAVKDTADPSQPLTIRAHDREFPDYNGAFTYHITNDSHFRMEGEAVLTTGLLATPGVYFLEVQAANTQTSRSASAAIEVQVSSEPTPEPGGSLAEAPRFSTVQMAALGGVLGALLLLALLALAVLVHKHYGHRLQCCPCCSHKAPEALPDGQDDQAFESDGEDNWAPVPSPPPAAPSPGHTALEPRAPPQPPESPSPGPGPKSPACAEGSPTAMRSILTKERRPESGYKAVWFGDDIGAEADVVVLNVPAADTGRSDSEDGDGWDSGDDEDSKNIENGDGRGGESTFLGPQEDVPH</sequence>
<dbReference type="PRINTS" id="PR00205">
    <property type="entry name" value="CADHERIN"/>
</dbReference>
<dbReference type="PANTHER" id="PTHR24027:SF423">
    <property type="entry name" value="PROTOCADHERIN-16"/>
    <property type="match status" value="1"/>
</dbReference>
<evidence type="ECO:0000256" key="5">
    <source>
        <dbReference type="PROSITE-ProRule" id="PRU00043"/>
    </source>
</evidence>
<keyword evidence="3 5" id="KW-0106">Calcium</keyword>
<feature type="domain" description="Cadherin" evidence="9">
    <location>
        <begin position="31"/>
        <end position="123"/>
    </location>
</feature>
<proteinExistence type="predicted"/>
<feature type="chain" id="PRO_5045158316" evidence="8">
    <location>
        <begin position="22"/>
        <end position="659"/>
    </location>
</feature>
<dbReference type="InterPro" id="IPR002126">
    <property type="entry name" value="Cadherin-like_dom"/>
</dbReference>
<dbReference type="PROSITE" id="PS00232">
    <property type="entry name" value="CADHERIN_1"/>
    <property type="match status" value="1"/>
</dbReference>
<reference evidence="11" key="1">
    <citation type="submission" date="2025-08" db="UniProtKB">
        <authorList>
            <consortium name="RefSeq"/>
        </authorList>
    </citation>
    <scope>IDENTIFICATION</scope>
</reference>
<feature type="region of interest" description="Disordered" evidence="6">
    <location>
        <begin position="513"/>
        <end position="590"/>
    </location>
</feature>
<feature type="compositionally biased region" description="Acidic residues" evidence="6">
    <location>
        <begin position="514"/>
        <end position="526"/>
    </location>
</feature>
<keyword evidence="4 7" id="KW-0472">Membrane</keyword>
<keyword evidence="7" id="KW-0812">Transmembrane</keyword>
<dbReference type="SUPFAM" id="SSF49313">
    <property type="entry name" value="Cadherin-like"/>
    <property type="match status" value="3"/>
</dbReference>
<organism evidence="10 11">
    <name type="scientific">Erinaceus europaeus</name>
    <name type="common">Western European hedgehog</name>
    <dbReference type="NCBI Taxonomy" id="9365"/>
    <lineage>
        <taxon>Eukaryota</taxon>
        <taxon>Metazoa</taxon>
        <taxon>Chordata</taxon>
        <taxon>Craniata</taxon>
        <taxon>Vertebrata</taxon>
        <taxon>Euteleostomi</taxon>
        <taxon>Mammalia</taxon>
        <taxon>Eutheria</taxon>
        <taxon>Laurasiatheria</taxon>
        <taxon>Eulipotyphla</taxon>
        <taxon>Erinaceidae</taxon>
        <taxon>Erinaceinae</taxon>
        <taxon>Erinaceus</taxon>
    </lineage>
</organism>
<keyword evidence="2" id="KW-0677">Repeat</keyword>
<evidence type="ECO:0000313" key="10">
    <source>
        <dbReference type="Proteomes" id="UP001652624"/>
    </source>
</evidence>
<dbReference type="InterPro" id="IPR039808">
    <property type="entry name" value="Cadherin"/>
</dbReference>
<feature type="domain" description="Cadherin" evidence="9">
    <location>
        <begin position="267"/>
        <end position="347"/>
    </location>
</feature>
<gene>
    <name evidence="11" type="primary">CDHR5</name>
</gene>
<evidence type="ECO:0000313" key="11">
    <source>
        <dbReference type="RefSeq" id="XP_060031894.1"/>
    </source>
</evidence>
<dbReference type="PROSITE" id="PS50268">
    <property type="entry name" value="CADHERIN_2"/>
    <property type="match status" value="3"/>
</dbReference>
<evidence type="ECO:0000256" key="4">
    <source>
        <dbReference type="ARBA" id="ARBA00023136"/>
    </source>
</evidence>
<dbReference type="Proteomes" id="UP001652624">
    <property type="component" value="Chromosome 17"/>
</dbReference>
<accession>A0ABM3W5Q5</accession>
<feature type="compositionally biased region" description="Basic and acidic residues" evidence="6">
    <location>
        <begin position="635"/>
        <end position="645"/>
    </location>
</feature>